<evidence type="ECO:0000313" key="2">
    <source>
        <dbReference type="EMBL" id="KAK4452289.1"/>
    </source>
</evidence>
<name>A0AAV9GWJ5_9PEZI</name>
<feature type="region of interest" description="Disordered" evidence="1">
    <location>
        <begin position="36"/>
        <end position="93"/>
    </location>
</feature>
<dbReference type="Proteomes" id="UP001321760">
    <property type="component" value="Unassembled WGS sequence"/>
</dbReference>
<dbReference type="EMBL" id="MU865924">
    <property type="protein sequence ID" value="KAK4452289.1"/>
    <property type="molecule type" value="Genomic_DNA"/>
</dbReference>
<comment type="caution">
    <text evidence="2">The sequence shown here is derived from an EMBL/GenBank/DDBJ whole genome shotgun (WGS) entry which is preliminary data.</text>
</comment>
<organism evidence="2 3">
    <name type="scientific">Podospora aff. communis PSN243</name>
    <dbReference type="NCBI Taxonomy" id="3040156"/>
    <lineage>
        <taxon>Eukaryota</taxon>
        <taxon>Fungi</taxon>
        <taxon>Dikarya</taxon>
        <taxon>Ascomycota</taxon>
        <taxon>Pezizomycotina</taxon>
        <taxon>Sordariomycetes</taxon>
        <taxon>Sordariomycetidae</taxon>
        <taxon>Sordariales</taxon>
        <taxon>Podosporaceae</taxon>
        <taxon>Podospora</taxon>
    </lineage>
</organism>
<reference evidence="2" key="1">
    <citation type="journal article" date="2023" name="Mol. Phylogenet. Evol.">
        <title>Genome-scale phylogeny and comparative genomics of the fungal order Sordariales.</title>
        <authorList>
            <person name="Hensen N."/>
            <person name="Bonometti L."/>
            <person name="Westerberg I."/>
            <person name="Brannstrom I.O."/>
            <person name="Guillou S."/>
            <person name="Cros-Aarteil S."/>
            <person name="Calhoun S."/>
            <person name="Haridas S."/>
            <person name="Kuo A."/>
            <person name="Mondo S."/>
            <person name="Pangilinan J."/>
            <person name="Riley R."/>
            <person name="LaButti K."/>
            <person name="Andreopoulos B."/>
            <person name="Lipzen A."/>
            <person name="Chen C."/>
            <person name="Yan M."/>
            <person name="Daum C."/>
            <person name="Ng V."/>
            <person name="Clum A."/>
            <person name="Steindorff A."/>
            <person name="Ohm R.A."/>
            <person name="Martin F."/>
            <person name="Silar P."/>
            <person name="Natvig D.O."/>
            <person name="Lalanne C."/>
            <person name="Gautier V."/>
            <person name="Ament-Velasquez S.L."/>
            <person name="Kruys A."/>
            <person name="Hutchinson M.I."/>
            <person name="Powell A.J."/>
            <person name="Barry K."/>
            <person name="Miller A.N."/>
            <person name="Grigoriev I.V."/>
            <person name="Debuchy R."/>
            <person name="Gladieux P."/>
            <person name="Hiltunen Thoren M."/>
            <person name="Johannesson H."/>
        </authorList>
    </citation>
    <scope>NUCLEOTIDE SEQUENCE</scope>
    <source>
        <strain evidence="2">PSN243</strain>
    </source>
</reference>
<evidence type="ECO:0000256" key="1">
    <source>
        <dbReference type="SAM" id="MobiDB-lite"/>
    </source>
</evidence>
<accession>A0AAV9GWJ5</accession>
<protein>
    <submittedName>
        <fullName evidence="2">Uncharacterized protein</fullName>
    </submittedName>
</protein>
<evidence type="ECO:0000313" key="3">
    <source>
        <dbReference type="Proteomes" id="UP001321760"/>
    </source>
</evidence>
<feature type="compositionally biased region" description="Basic and acidic residues" evidence="1">
    <location>
        <begin position="58"/>
        <end position="67"/>
    </location>
</feature>
<sequence>MALRRTRVPARAQISRFRDFGSALLSGFLAPSSVTSQPACQQPAAAPASSQRQRQHGLRREGQRSGRGETLCAAPHCPPTGVPSEAGRRHRGDESITIVDRSDRTAMQTAALFAGCPFGLGIHVPLLCGGMLRRPADGLLPPPEDLGIPQLVREALIFDSSTVILRQFTP</sequence>
<proteinExistence type="predicted"/>
<gene>
    <name evidence="2" type="ORF">QBC34DRAFT_422968</name>
</gene>
<reference evidence="2" key="2">
    <citation type="submission" date="2023-05" db="EMBL/GenBank/DDBJ databases">
        <authorList>
            <consortium name="Lawrence Berkeley National Laboratory"/>
            <person name="Steindorff A."/>
            <person name="Hensen N."/>
            <person name="Bonometti L."/>
            <person name="Westerberg I."/>
            <person name="Brannstrom I.O."/>
            <person name="Guillou S."/>
            <person name="Cros-Aarteil S."/>
            <person name="Calhoun S."/>
            <person name="Haridas S."/>
            <person name="Kuo A."/>
            <person name="Mondo S."/>
            <person name="Pangilinan J."/>
            <person name="Riley R."/>
            <person name="Labutti K."/>
            <person name="Andreopoulos B."/>
            <person name="Lipzen A."/>
            <person name="Chen C."/>
            <person name="Yanf M."/>
            <person name="Daum C."/>
            <person name="Ng V."/>
            <person name="Clum A."/>
            <person name="Ohm R."/>
            <person name="Martin F."/>
            <person name="Silar P."/>
            <person name="Natvig D."/>
            <person name="Lalanne C."/>
            <person name="Gautier V."/>
            <person name="Ament-Velasquez S.L."/>
            <person name="Kruys A."/>
            <person name="Hutchinson M.I."/>
            <person name="Powell A.J."/>
            <person name="Barry K."/>
            <person name="Miller A.N."/>
            <person name="Grigoriev I.V."/>
            <person name="Debuchy R."/>
            <person name="Gladieux P."/>
            <person name="Thoren M.H."/>
            <person name="Johannesson H."/>
        </authorList>
    </citation>
    <scope>NUCLEOTIDE SEQUENCE</scope>
    <source>
        <strain evidence="2">PSN243</strain>
    </source>
</reference>
<feature type="compositionally biased region" description="Low complexity" evidence="1">
    <location>
        <begin position="36"/>
        <end position="52"/>
    </location>
</feature>
<keyword evidence="3" id="KW-1185">Reference proteome</keyword>
<dbReference type="AlphaFoldDB" id="A0AAV9GWJ5"/>